<proteinExistence type="predicted"/>
<protein>
    <submittedName>
        <fullName evidence="1">Uncharacterized protein</fullName>
    </submittedName>
</protein>
<accession>A0A1M7DK65</accession>
<sequence>MYKKIMIIAGILTFMFNGNVFGQEIKFSDLASSSRGEFTSYISKDGSIYKIGDRIKIGVPSSNKTFAFITEGDGFLLPITPLLVQASGQESEIKRIFVTGNKRAGYSVAFRTKGITGLSNYSIMVENAIETGEIKSFGMTSSEALVALKEAKDKLDLGLKTQEEYNVIKAELVKYIK</sequence>
<name>A0A1M7DK65_9FLAO</name>
<dbReference type="AlphaFoldDB" id="A0A1M7DK65"/>
<organism evidence="1 2">
    <name type="scientific">Flavobacterium xinjiangense</name>
    <dbReference type="NCBI Taxonomy" id="178356"/>
    <lineage>
        <taxon>Bacteria</taxon>
        <taxon>Pseudomonadati</taxon>
        <taxon>Bacteroidota</taxon>
        <taxon>Flavobacteriia</taxon>
        <taxon>Flavobacteriales</taxon>
        <taxon>Flavobacteriaceae</taxon>
        <taxon>Flavobacterium</taxon>
    </lineage>
</organism>
<keyword evidence="2" id="KW-1185">Reference proteome</keyword>
<dbReference type="Proteomes" id="UP000184092">
    <property type="component" value="Unassembled WGS sequence"/>
</dbReference>
<dbReference type="EMBL" id="FRCL01000001">
    <property type="protein sequence ID" value="SHL79914.1"/>
    <property type="molecule type" value="Genomic_DNA"/>
</dbReference>
<gene>
    <name evidence="1" type="ORF">SAMN05216269_101145</name>
</gene>
<evidence type="ECO:0000313" key="2">
    <source>
        <dbReference type="Proteomes" id="UP000184092"/>
    </source>
</evidence>
<reference evidence="2" key="1">
    <citation type="submission" date="2016-11" db="EMBL/GenBank/DDBJ databases">
        <authorList>
            <person name="Varghese N."/>
            <person name="Submissions S."/>
        </authorList>
    </citation>
    <scope>NUCLEOTIDE SEQUENCE [LARGE SCALE GENOMIC DNA]</scope>
    <source>
        <strain evidence="2">CGMCC 1.2749</strain>
    </source>
</reference>
<dbReference type="RefSeq" id="WP_073203809.1">
    <property type="nucleotide sequence ID" value="NZ_FRCL01000001.1"/>
</dbReference>
<evidence type="ECO:0000313" key="1">
    <source>
        <dbReference type="EMBL" id="SHL79914.1"/>
    </source>
</evidence>